<dbReference type="PANTHER" id="PTHR47331:SF2">
    <property type="match status" value="1"/>
</dbReference>
<protein>
    <submittedName>
        <fullName evidence="1">Uncharacterized protein</fullName>
    </submittedName>
</protein>
<evidence type="ECO:0000313" key="1">
    <source>
        <dbReference type="EMBL" id="KAK9744294.1"/>
    </source>
</evidence>
<dbReference type="Proteomes" id="UP001458880">
    <property type="component" value="Unassembled WGS sequence"/>
</dbReference>
<name>A0AAW1MDM0_POPJA</name>
<reference evidence="1 2" key="1">
    <citation type="journal article" date="2024" name="BMC Genomics">
        <title>De novo assembly and annotation of Popillia japonica's genome with initial clues to its potential as an invasive pest.</title>
        <authorList>
            <person name="Cucini C."/>
            <person name="Boschi S."/>
            <person name="Funari R."/>
            <person name="Cardaioli E."/>
            <person name="Iannotti N."/>
            <person name="Marturano G."/>
            <person name="Paoli F."/>
            <person name="Bruttini M."/>
            <person name="Carapelli A."/>
            <person name="Frati F."/>
            <person name="Nardi F."/>
        </authorList>
    </citation>
    <scope>NUCLEOTIDE SEQUENCE [LARGE SCALE GENOMIC DNA]</scope>
    <source>
        <strain evidence="1">DMR45628</strain>
    </source>
</reference>
<proteinExistence type="predicted"/>
<organism evidence="1 2">
    <name type="scientific">Popillia japonica</name>
    <name type="common">Japanese beetle</name>
    <dbReference type="NCBI Taxonomy" id="7064"/>
    <lineage>
        <taxon>Eukaryota</taxon>
        <taxon>Metazoa</taxon>
        <taxon>Ecdysozoa</taxon>
        <taxon>Arthropoda</taxon>
        <taxon>Hexapoda</taxon>
        <taxon>Insecta</taxon>
        <taxon>Pterygota</taxon>
        <taxon>Neoptera</taxon>
        <taxon>Endopterygota</taxon>
        <taxon>Coleoptera</taxon>
        <taxon>Polyphaga</taxon>
        <taxon>Scarabaeiformia</taxon>
        <taxon>Scarabaeidae</taxon>
        <taxon>Rutelinae</taxon>
        <taxon>Popillia</taxon>
    </lineage>
</organism>
<keyword evidence="2" id="KW-1185">Reference proteome</keyword>
<accession>A0AAW1MDM0</accession>
<dbReference type="AlphaFoldDB" id="A0AAW1MDM0"/>
<dbReference type="PANTHER" id="PTHR47331">
    <property type="entry name" value="PHD-TYPE DOMAIN-CONTAINING PROTEIN"/>
    <property type="match status" value="1"/>
</dbReference>
<sequence length="265" mass="29939">MGRIKKTLRISNLKAHYWTDPKIVLSWIKSSPKTWKTFVASRVGEIHELSEAASWLHVSTNHNPADVLSRGSPISILKNNELWWSGPEWLQQKNFEWPTATSVEEAEVTERKGMVVAICSQTKAFDLFERACQAKNKVIGSLTPSELNTSMITLIKIAQASSFAKEIHQLTQNGKLDNDSRLLSLNPFIDNEGILRVSGRLNRSNIAYQHKHQSLLPTKHWLTELIIQNEHATHLHSGTQLTMAAIRLNFLKAESFKAGGMLRII</sequence>
<dbReference type="EMBL" id="JASPKY010000060">
    <property type="protein sequence ID" value="KAK9744294.1"/>
    <property type="molecule type" value="Genomic_DNA"/>
</dbReference>
<comment type="caution">
    <text evidence="1">The sequence shown here is derived from an EMBL/GenBank/DDBJ whole genome shotgun (WGS) entry which is preliminary data.</text>
</comment>
<evidence type="ECO:0000313" key="2">
    <source>
        <dbReference type="Proteomes" id="UP001458880"/>
    </source>
</evidence>
<gene>
    <name evidence="1" type="ORF">QE152_g7872</name>
</gene>